<dbReference type="PANTHER" id="PTHR37804">
    <property type="entry name" value="CDAA REGULATORY PROTEIN CDAR"/>
    <property type="match status" value="1"/>
</dbReference>
<gene>
    <name evidence="1" type="ORF">IRI77_34660</name>
</gene>
<dbReference type="RefSeq" id="WP_194449494.1">
    <property type="nucleotide sequence ID" value="NZ_CP063849.1"/>
</dbReference>
<evidence type="ECO:0000313" key="2">
    <source>
        <dbReference type="Proteomes" id="UP000593892"/>
    </source>
</evidence>
<evidence type="ECO:0008006" key="3">
    <source>
        <dbReference type="Google" id="ProtNLM"/>
    </source>
</evidence>
<dbReference type="Gene3D" id="2.170.120.40">
    <property type="entry name" value="YbbR-like domain"/>
    <property type="match status" value="1"/>
</dbReference>
<dbReference type="Gene3D" id="2.170.120.30">
    <property type="match status" value="1"/>
</dbReference>
<dbReference type="EMBL" id="CP063849">
    <property type="protein sequence ID" value="QOY87827.1"/>
    <property type="molecule type" value="Genomic_DNA"/>
</dbReference>
<dbReference type="Pfam" id="PF07949">
    <property type="entry name" value="YbbR"/>
    <property type="match status" value="2"/>
</dbReference>
<reference evidence="1 2" key="1">
    <citation type="submission" date="2020-10" db="EMBL/GenBank/DDBJ databases">
        <title>Complete genome sequence of Paludibaculum fermentans P105T, a facultatively anaerobic acidobacterium capable of dissimilatory Fe(III) reduction.</title>
        <authorList>
            <person name="Dedysh S.N."/>
            <person name="Beletsky A.V."/>
            <person name="Kulichevskaya I.S."/>
            <person name="Mardanov A.V."/>
            <person name="Ravin N.V."/>
        </authorList>
    </citation>
    <scope>NUCLEOTIDE SEQUENCE [LARGE SCALE GENOMIC DNA]</scope>
    <source>
        <strain evidence="1 2">P105</strain>
    </source>
</reference>
<sequence>MKPITRNLGWKLASLGAAFVIWLVVTGARELTTSITVPVQYRNIPKNLEISSDIMEQVHLVLRGPSPLLSRLSPSAMPLIVDLSEVRTPGQRTFTLDRRNVNLPAGVTLERAVPAQLQIRMETRSSRDVPVKPQFENIPEGMQVKSAEVSPAKLTVIGPQSRVRHIQEVLTDAVDLRMLDAKGNAASTAYSGDAQVNFTTSPAVTIHVTLAPK</sequence>
<dbReference type="KEGG" id="pfer:IRI77_34660"/>
<organism evidence="1 2">
    <name type="scientific">Paludibaculum fermentans</name>
    <dbReference type="NCBI Taxonomy" id="1473598"/>
    <lineage>
        <taxon>Bacteria</taxon>
        <taxon>Pseudomonadati</taxon>
        <taxon>Acidobacteriota</taxon>
        <taxon>Terriglobia</taxon>
        <taxon>Bryobacterales</taxon>
        <taxon>Bryobacteraceae</taxon>
        <taxon>Paludibaculum</taxon>
    </lineage>
</organism>
<keyword evidence="2" id="KW-1185">Reference proteome</keyword>
<dbReference type="InterPro" id="IPR012505">
    <property type="entry name" value="YbbR"/>
</dbReference>
<name>A0A7S7NQB4_PALFE</name>
<evidence type="ECO:0000313" key="1">
    <source>
        <dbReference type="EMBL" id="QOY87827.1"/>
    </source>
</evidence>
<dbReference type="AlphaFoldDB" id="A0A7S7NQB4"/>
<protein>
    <recommendedName>
        <fullName evidence="3">YbbR family protein</fullName>
    </recommendedName>
</protein>
<dbReference type="Proteomes" id="UP000593892">
    <property type="component" value="Chromosome"/>
</dbReference>
<dbReference type="PANTHER" id="PTHR37804:SF1">
    <property type="entry name" value="CDAA REGULATORY PROTEIN CDAR"/>
    <property type="match status" value="1"/>
</dbReference>
<proteinExistence type="predicted"/>
<accession>A0A7S7NQB4</accession>
<dbReference type="InterPro" id="IPR053154">
    <property type="entry name" value="c-di-AMP_regulator"/>
</dbReference>